<comment type="caution">
    <text evidence="2">The sequence shown here is derived from an EMBL/GenBank/DDBJ whole genome shotgun (WGS) entry which is preliminary data.</text>
</comment>
<evidence type="ECO:0000313" key="2">
    <source>
        <dbReference type="EMBL" id="MFC7617946.1"/>
    </source>
</evidence>
<keyword evidence="3" id="KW-1185">Reference proteome</keyword>
<reference evidence="3" key="1">
    <citation type="journal article" date="2019" name="Int. J. Syst. Evol. Microbiol.">
        <title>The Global Catalogue of Microorganisms (GCM) 10K type strain sequencing project: providing services to taxonomists for standard genome sequencing and annotation.</title>
        <authorList>
            <consortium name="The Broad Institute Genomics Platform"/>
            <consortium name="The Broad Institute Genome Sequencing Center for Infectious Disease"/>
            <person name="Wu L."/>
            <person name="Ma J."/>
        </authorList>
    </citation>
    <scope>NUCLEOTIDE SEQUENCE [LARGE SCALE GENOMIC DNA]</scope>
    <source>
        <strain evidence="3">JCM 17695</strain>
    </source>
</reference>
<name>A0ABW2TYW4_9PSEU</name>
<dbReference type="InterPro" id="IPR041657">
    <property type="entry name" value="HTH_17"/>
</dbReference>
<dbReference type="Proteomes" id="UP001596512">
    <property type="component" value="Unassembled WGS sequence"/>
</dbReference>
<organism evidence="2 3">
    <name type="scientific">Actinokineospora soli</name>
    <dbReference type="NCBI Taxonomy" id="1048753"/>
    <lineage>
        <taxon>Bacteria</taxon>
        <taxon>Bacillati</taxon>
        <taxon>Actinomycetota</taxon>
        <taxon>Actinomycetes</taxon>
        <taxon>Pseudonocardiales</taxon>
        <taxon>Pseudonocardiaceae</taxon>
        <taxon>Actinokineospora</taxon>
    </lineage>
</organism>
<feature type="domain" description="Helix-turn-helix" evidence="1">
    <location>
        <begin position="210"/>
        <end position="254"/>
    </location>
</feature>
<dbReference type="InterPro" id="IPR010093">
    <property type="entry name" value="SinI_DNA-bd"/>
</dbReference>
<proteinExistence type="predicted"/>
<gene>
    <name evidence="2" type="ORF">ACFQV2_35625</name>
</gene>
<sequence>MDCLPGRSSAAAPSAAAGSSTSAYAVIGHPGDGHAGQGVEALLDQVQPLAVAGVDALVGLRGLHEAVGVLRHDAVGVVEGLAVEVRDAGDDRVQQRQQTGEARRVAALADRVVLDGQEVLGVAAHQLAVAHQLPRFDPELTHRDRLSPRFTRAGETGATGRWFPGRAREASAHARVADASLTYTHTPFDVGYCVSICRSGVHMSGPIDGYMSTSEAAKVLKVSTGRVRDLIAEGKLAAAKVERELLVKASDVHHRREVVRPGPGAPLSPRIAWAMLLAASDFPVDWVSSAEMVRVRRHMRRPLRAWPRLLTRRAERRRVRFLPGTLQKARQWPGAAVGGLEAAIAHGADLVAPERTPVDLYLSEEAFERASRTRGIDWESRSPNAALMVLPPLAASAVDDIVGTTHVPRAVAAADLLDLGDERSWHAAADLLGRERTDL</sequence>
<protein>
    <submittedName>
        <fullName evidence="2">Helix-turn-helix domain-containing protein</fullName>
    </submittedName>
</protein>
<evidence type="ECO:0000259" key="1">
    <source>
        <dbReference type="Pfam" id="PF12728"/>
    </source>
</evidence>
<dbReference type="Pfam" id="PF12728">
    <property type="entry name" value="HTH_17"/>
    <property type="match status" value="1"/>
</dbReference>
<accession>A0ABW2TYW4</accession>
<dbReference type="EMBL" id="JBHTEY010000004">
    <property type="protein sequence ID" value="MFC7617946.1"/>
    <property type="molecule type" value="Genomic_DNA"/>
</dbReference>
<evidence type="ECO:0000313" key="3">
    <source>
        <dbReference type="Proteomes" id="UP001596512"/>
    </source>
</evidence>
<dbReference type="NCBIfam" id="TIGR01764">
    <property type="entry name" value="excise"/>
    <property type="match status" value="1"/>
</dbReference>